<dbReference type="PANTHER" id="PTHR31434">
    <property type="entry name" value="S PHASE CYCLIN A-ASSOCIATED PROTEIN IN THE ENDOPLASMIC RETICULUM"/>
    <property type="match status" value="1"/>
</dbReference>
<sequence length="144" mass="17169">DYLFNDVVCCPVEFFVVYFATSSFTLFPLEVEEVRRKQAELFERKREHLEKRMEKAEENRQKNIVQIVKKARDDDIKVMEIQFINTMEASNMRHDVMARRHEWQQRVDTLAAERAKKNEEKAAKEAAAEERRKTAEIVCRLGIF</sequence>
<keyword evidence="2" id="KW-1185">Reference proteome</keyword>
<dbReference type="PANTHER" id="PTHR31434:SF2">
    <property type="entry name" value="S PHASE CYCLIN A-ASSOCIATED PROTEIN IN THE ENDOPLASMIC RETICULUM"/>
    <property type="match status" value="1"/>
</dbReference>
<feature type="coiled-coil region" evidence="1">
    <location>
        <begin position="100"/>
        <end position="136"/>
    </location>
</feature>
<name>A0A914RJS6_PAREQ</name>
<organism evidence="2 3">
    <name type="scientific">Parascaris equorum</name>
    <name type="common">Equine roundworm</name>
    <dbReference type="NCBI Taxonomy" id="6256"/>
    <lineage>
        <taxon>Eukaryota</taxon>
        <taxon>Metazoa</taxon>
        <taxon>Ecdysozoa</taxon>
        <taxon>Nematoda</taxon>
        <taxon>Chromadorea</taxon>
        <taxon>Rhabditida</taxon>
        <taxon>Spirurina</taxon>
        <taxon>Ascaridomorpha</taxon>
        <taxon>Ascaridoidea</taxon>
        <taxon>Ascarididae</taxon>
        <taxon>Parascaris</taxon>
    </lineage>
</organism>
<protein>
    <submittedName>
        <fullName evidence="3">Meiosis-specific nuclear structural protein 1</fullName>
    </submittedName>
</protein>
<evidence type="ECO:0000313" key="2">
    <source>
        <dbReference type="Proteomes" id="UP000887564"/>
    </source>
</evidence>
<dbReference type="WBParaSite" id="PEQ_0000209701-mRNA-1">
    <property type="protein sequence ID" value="PEQ_0000209701-mRNA-1"/>
    <property type="gene ID" value="PEQ_0000209701"/>
</dbReference>
<evidence type="ECO:0000313" key="3">
    <source>
        <dbReference type="WBParaSite" id="PEQ_0000209701-mRNA-1"/>
    </source>
</evidence>
<reference evidence="3" key="1">
    <citation type="submission" date="2022-11" db="UniProtKB">
        <authorList>
            <consortium name="WormBaseParasite"/>
        </authorList>
    </citation>
    <scope>IDENTIFICATION</scope>
</reference>
<feature type="coiled-coil region" evidence="1">
    <location>
        <begin position="31"/>
        <end position="66"/>
    </location>
</feature>
<proteinExistence type="predicted"/>
<dbReference type="Proteomes" id="UP000887564">
    <property type="component" value="Unplaced"/>
</dbReference>
<keyword evidence="1" id="KW-0175">Coiled coil</keyword>
<accession>A0A914RJS6</accession>
<evidence type="ECO:0000256" key="1">
    <source>
        <dbReference type="SAM" id="Coils"/>
    </source>
</evidence>
<dbReference type="AlphaFoldDB" id="A0A914RJS6"/>